<feature type="transmembrane region" description="Helical" evidence="1">
    <location>
        <begin position="199"/>
        <end position="217"/>
    </location>
</feature>
<dbReference type="Pfam" id="PF02447">
    <property type="entry name" value="GntP_permease"/>
    <property type="match status" value="2"/>
</dbReference>
<reference evidence="2 3" key="1">
    <citation type="submission" date="2019-09" db="EMBL/GenBank/DDBJ databases">
        <title>Genome sequence of Rhodovastum atsumiense, a diverse member of the Acetobacteraceae family of non-sulfur purple photosynthetic bacteria.</title>
        <authorList>
            <person name="Meyer T."/>
            <person name="Kyndt J."/>
        </authorList>
    </citation>
    <scope>NUCLEOTIDE SEQUENCE [LARGE SCALE GENOMIC DNA]</scope>
    <source>
        <strain evidence="2 3">DSM 21279</strain>
    </source>
</reference>
<dbReference type="PANTHER" id="PTHR30354">
    <property type="entry name" value="GNT FAMILY GLUCONATE TRANSPORTER"/>
    <property type="match status" value="1"/>
</dbReference>
<feature type="transmembrane region" description="Helical" evidence="1">
    <location>
        <begin position="62"/>
        <end position="84"/>
    </location>
</feature>
<keyword evidence="1" id="KW-0812">Transmembrane</keyword>
<dbReference type="Proteomes" id="UP000325255">
    <property type="component" value="Unassembled WGS sequence"/>
</dbReference>
<feature type="transmembrane region" description="Helical" evidence="1">
    <location>
        <begin position="237"/>
        <end position="255"/>
    </location>
</feature>
<dbReference type="GO" id="GO:0015128">
    <property type="term" value="F:gluconate transmembrane transporter activity"/>
    <property type="evidence" value="ECO:0007669"/>
    <property type="project" value="InterPro"/>
</dbReference>
<organism evidence="2 3">
    <name type="scientific">Rhodovastum atsumiense</name>
    <dbReference type="NCBI Taxonomy" id="504468"/>
    <lineage>
        <taxon>Bacteria</taxon>
        <taxon>Pseudomonadati</taxon>
        <taxon>Pseudomonadota</taxon>
        <taxon>Alphaproteobacteria</taxon>
        <taxon>Acetobacterales</taxon>
        <taxon>Acetobacteraceae</taxon>
        <taxon>Rhodovastum</taxon>
    </lineage>
</organism>
<dbReference type="GO" id="GO:0005886">
    <property type="term" value="C:plasma membrane"/>
    <property type="evidence" value="ECO:0007669"/>
    <property type="project" value="TreeGrafter"/>
</dbReference>
<dbReference type="PANTHER" id="PTHR30354:SF11">
    <property type="entry name" value="PERMEASE"/>
    <property type="match status" value="1"/>
</dbReference>
<comment type="caution">
    <text evidence="2">The sequence shown here is derived from an EMBL/GenBank/DDBJ whole genome shotgun (WGS) entry which is preliminary data.</text>
</comment>
<keyword evidence="1" id="KW-1133">Transmembrane helix</keyword>
<feature type="transmembrane region" description="Helical" evidence="1">
    <location>
        <begin position="342"/>
        <end position="365"/>
    </location>
</feature>
<dbReference type="OrthoDB" id="6789689at2"/>
<feature type="transmembrane region" description="Helical" evidence="1">
    <location>
        <begin position="31"/>
        <end position="50"/>
    </location>
</feature>
<keyword evidence="3" id="KW-1185">Reference proteome</keyword>
<keyword evidence="1" id="KW-0472">Membrane</keyword>
<evidence type="ECO:0000313" key="3">
    <source>
        <dbReference type="Proteomes" id="UP000325255"/>
    </source>
</evidence>
<accession>A0A5M6IWB6</accession>
<feature type="transmembrane region" description="Helical" evidence="1">
    <location>
        <begin position="293"/>
        <end position="311"/>
    </location>
</feature>
<feature type="transmembrane region" description="Helical" evidence="1">
    <location>
        <begin position="377"/>
        <end position="400"/>
    </location>
</feature>
<evidence type="ECO:0000313" key="2">
    <source>
        <dbReference type="EMBL" id="KAA5611758.1"/>
    </source>
</evidence>
<feature type="transmembrane region" description="Helical" evidence="1">
    <location>
        <begin position="318"/>
        <end position="336"/>
    </location>
</feature>
<feature type="transmembrane region" description="Helical" evidence="1">
    <location>
        <begin position="267"/>
        <end position="287"/>
    </location>
</feature>
<evidence type="ECO:0000256" key="1">
    <source>
        <dbReference type="SAM" id="Phobius"/>
    </source>
</evidence>
<feature type="transmembrane region" description="Helical" evidence="1">
    <location>
        <begin position="130"/>
        <end position="153"/>
    </location>
</feature>
<proteinExistence type="predicted"/>
<dbReference type="InterPro" id="IPR003474">
    <property type="entry name" value="Glcn_transporter"/>
</dbReference>
<name>A0A5M6IWB6_9PROT</name>
<protein>
    <recommendedName>
        <fullName evidence="4">Permease</fullName>
    </recommendedName>
</protein>
<feature type="transmembrane region" description="Helical" evidence="1">
    <location>
        <begin position="159"/>
        <end position="178"/>
    </location>
</feature>
<evidence type="ECO:0008006" key="4">
    <source>
        <dbReference type="Google" id="ProtNLM"/>
    </source>
</evidence>
<dbReference type="AlphaFoldDB" id="A0A5M6IWB6"/>
<feature type="transmembrane region" description="Helical" evidence="1">
    <location>
        <begin position="96"/>
        <end position="118"/>
    </location>
</feature>
<gene>
    <name evidence="2" type="ORF">F1189_13270</name>
</gene>
<dbReference type="EMBL" id="VWPK01000018">
    <property type="protein sequence ID" value="KAA5611758.1"/>
    <property type="molecule type" value="Genomic_DNA"/>
</dbReference>
<sequence>MPHHDSHAESEVRIMSQAATVGAKAPWSRGLPLPVAMLLAALALGIAGGMDTAHLLAALDAGFGGSLGSYALILIPSFTLAAALAGEGDAVGSGRAAAFMAPFAGAAMICPDTAYAALGPMAGRRRLSVLFGAYAGFKLLVPAGPAIIGTALGGLSADLIALSLPVFLVAWGVGWAYARRFEPGERARRREAGGPLPRRVLAPLATLAGLLALGFVLRGRWTPPALLDFLLDPKGALLAAGVVALVPLAGPGRAAAIESGMRRTGPLLLTIGSASAFGAMLVAVLPVERWAQALVGTGLVLPALFIFTASFKLAKGSSMATFAGTSGIVAALLPGLGVSPALATLAMCAGAFVTIAPNDSLYWLARQDALPGRDGAAITRILAGGATLQGLAALAVVLAFQAAGW</sequence>